<comment type="function">
    <text evidence="9">Necessary for the splicing of pre-mRNA.</text>
</comment>
<keyword evidence="12" id="KW-1185">Reference proteome</keyword>
<dbReference type="PANTHER" id="PTHR23139">
    <property type="entry name" value="RNA-BINDING PROTEIN"/>
    <property type="match status" value="1"/>
</dbReference>
<evidence type="ECO:0000256" key="9">
    <source>
        <dbReference type="RuleBase" id="RU364135"/>
    </source>
</evidence>
<dbReference type="OrthoDB" id="1080216at2759"/>
<evidence type="ECO:0000256" key="8">
    <source>
        <dbReference type="PROSITE-ProRule" id="PRU00176"/>
    </source>
</evidence>
<evidence type="ECO:0000259" key="10">
    <source>
        <dbReference type="PROSITE" id="PS50102"/>
    </source>
</evidence>
<sequence>MADVGLSSSGSTDGLEGPDRIFVGGFPHYFTDAQIREILECLGPLRGFNLLKDRQTGDSKGYAFCIYQDPSVTDIACAALNGIKIGDKTLAVRRAMQGTLQLKPEQEEILQQIAQQQIALQRLMLEPGGTPTKIVCLSQLVTIDNLRNYEEFADIMRQEGGKFGNLVNVVIPRPNPDHGPTPGVGKVFLEYADVDGSSKARLEMNGRIVGGYQVVAVYYSEDKYAQGDYED</sequence>
<keyword evidence="7 9" id="KW-0539">Nucleus</keyword>
<evidence type="ECO:0000256" key="7">
    <source>
        <dbReference type="ARBA" id="ARBA00023242"/>
    </source>
</evidence>
<comment type="similarity">
    <text evidence="2 9">Belongs to the splicing factor SR family.</text>
</comment>
<dbReference type="CDD" id="cd12232">
    <property type="entry name" value="RRM3_U2AF65"/>
    <property type="match status" value="1"/>
</dbReference>
<name>A0A8T2BT38_ARASU</name>
<dbReference type="NCBIfam" id="TIGR01642">
    <property type="entry name" value="U2AF_lg"/>
    <property type="match status" value="1"/>
</dbReference>
<keyword evidence="5 8" id="KW-0694">RNA-binding</keyword>
<feature type="domain" description="RRM" evidence="10">
    <location>
        <begin position="19"/>
        <end position="97"/>
    </location>
</feature>
<evidence type="ECO:0000256" key="1">
    <source>
        <dbReference type="ARBA" id="ARBA00004123"/>
    </source>
</evidence>
<evidence type="ECO:0000313" key="12">
    <source>
        <dbReference type="Proteomes" id="UP000694251"/>
    </source>
</evidence>
<evidence type="ECO:0000256" key="3">
    <source>
        <dbReference type="ARBA" id="ARBA00022664"/>
    </source>
</evidence>
<dbReference type="Proteomes" id="UP000694251">
    <property type="component" value="Chromosome 7"/>
</dbReference>
<dbReference type="GO" id="GO:0005634">
    <property type="term" value="C:nucleus"/>
    <property type="evidence" value="ECO:0007669"/>
    <property type="project" value="UniProtKB-SubCell"/>
</dbReference>
<dbReference type="InterPro" id="IPR000504">
    <property type="entry name" value="RRM_dom"/>
</dbReference>
<accession>A0A8T2BT38</accession>
<protein>
    <recommendedName>
        <fullName evidence="9">Splicing factor U2af large subunit</fullName>
    </recommendedName>
    <alternativeName>
        <fullName evidence="9">U2 auxiliary factor 65 kDa subunit</fullName>
    </alternativeName>
    <alternativeName>
        <fullName evidence="9">U2 small nuclear ribonucleoprotein auxiliary factor large subunit (U2 snRNP auxiliary factor large subunit)</fullName>
    </alternativeName>
</protein>
<dbReference type="CDD" id="cd12231">
    <property type="entry name" value="RRM2_U2AF65"/>
    <property type="match status" value="1"/>
</dbReference>
<dbReference type="Pfam" id="PF00076">
    <property type="entry name" value="RRM_1"/>
    <property type="match status" value="1"/>
</dbReference>
<evidence type="ECO:0000256" key="2">
    <source>
        <dbReference type="ARBA" id="ARBA00010269"/>
    </source>
</evidence>
<comment type="caution">
    <text evidence="11">The sequence shown here is derived from an EMBL/GenBank/DDBJ whole genome shotgun (WGS) entry which is preliminary data.</text>
</comment>
<dbReference type="PROSITE" id="PS50102">
    <property type="entry name" value="RRM"/>
    <property type="match status" value="1"/>
</dbReference>
<keyword evidence="3 9" id="KW-0507">mRNA processing</keyword>
<dbReference type="GO" id="GO:0008380">
    <property type="term" value="P:RNA splicing"/>
    <property type="evidence" value="ECO:0007669"/>
    <property type="project" value="UniProtKB-KW"/>
</dbReference>
<dbReference type="FunFam" id="3.30.70.330:FF:000111">
    <property type="entry name" value="U2 snRNP auxiliary factor large subunit"/>
    <property type="match status" value="1"/>
</dbReference>
<dbReference type="SMART" id="SM00360">
    <property type="entry name" value="RRM"/>
    <property type="match status" value="2"/>
</dbReference>
<dbReference type="InterPro" id="IPR006529">
    <property type="entry name" value="U2AF_lg"/>
</dbReference>
<dbReference type="EMBL" id="JAEFBJ010000007">
    <property type="protein sequence ID" value="KAG7588104.1"/>
    <property type="molecule type" value="Genomic_DNA"/>
</dbReference>
<evidence type="ECO:0000256" key="6">
    <source>
        <dbReference type="ARBA" id="ARBA00023187"/>
    </source>
</evidence>
<keyword evidence="6 9" id="KW-0508">mRNA splicing</keyword>
<dbReference type="GO" id="GO:0006397">
    <property type="term" value="P:mRNA processing"/>
    <property type="evidence" value="ECO:0007669"/>
    <property type="project" value="UniProtKB-KW"/>
</dbReference>
<keyword evidence="4" id="KW-0677">Repeat</keyword>
<evidence type="ECO:0000256" key="4">
    <source>
        <dbReference type="ARBA" id="ARBA00022737"/>
    </source>
</evidence>
<dbReference type="FunFam" id="3.30.70.330:FF:000097">
    <property type="entry name" value="U2 snRNP auxiliary factor large subunit"/>
    <property type="match status" value="1"/>
</dbReference>
<dbReference type="AlphaFoldDB" id="A0A8T2BT38"/>
<reference evidence="11 12" key="1">
    <citation type="submission" date="2020-12" db="EMBL/GenBank/DDBJ databases">
        <title>Concerted genomic and epigenomic changes stabilize Arabidopsis allopolyploids.</title>
        <authorList>
            <person name="Chen Z."/>
        </authorList>
    </citation>
    <scope>NUCLEOTIDE SEQUENCE [LARGE SCALE GENOMIC DNA]</scope>
    <source>
        <strain evidence="11">As9502</strain>
        <tissue evidence="11">Leaf</tissue>
    </source>
</reference>
<organism evidence="11 12">
    <name type="scientific">Arabidopsis suecica</name>
    <name type="common">Swedish thale-cress</name>
    <name type="synonym">Cardaminopsis suecica</name>
    <dbReference type="NCBI Taxonomy" id="45249"/>
    <lineage>
        <taxon>Eukaryota</taxon>
        <taxon>Viridiplantae</taxon>
        <taxon>Streptophyta</taxon>
        <taxon>Embryophyta</taxon>
        <taxon>Tracheophyta</taxon>
        <taxon>Spermatophyta</taxon>
        <taxon>Magnoliopsida</taxon>
        <taxon>eudicotyledons</taxon>
        <taxon>Gunneridae</taxon>
        <taxon>Pentapetalae</taxon>
        <taxon>rosids</taxon>
        <taxon>malvids</taxon>
        <taxon>Brassicales</taxon>
        <taxon>Brassicaceae</taxon>
        <taxon>Camelineae</taxon>
        <taxon>Arabidopsis</taxon>
    </lineage>
</organism>
<evidence type="ECO:0000256" key="5">
    <source>
        <dbReference type="ARBA" id="ARBA00022884"/>
    </source>
</evidence>
<gene>
    <name evidence="11" type="ORF">ISN44_As07g004560</name>
</gene>
<evidence type="ECO:0000313" key="11">
    <source>
        <dbReference type="EMBL" id="KAG7588104.1"/>
    </source>
</evidence>
<comment type="subcellular location">
    <subcellularLocation>
        <location evidence="1 9">Nucleus</location>
    </subcellularLocation>
</comment>
<proteinExistence type="inferred from homology"/>
<dbReference type="GO" id="GO:0003723">
    <property type="term" value="F:RNA binding"/>
    <property type="evidence" value="ECO:0007669"/>
    <property type="project" value="UniProtKB-UniRule"/>
</dbReference>